<dbReference type="AlphaFoldDB" id="A0A1Z4JGQ6"/>
<feature type="repeat" description="TPR" evidence="3">
    <location>
        <begin position="263"/>
        <end position="296"/>
    </location>
</feature>
<dbReference type="PANTHER" id="PTHR44943">
    <property type="entry name" value="CELLULOSE SYNTHASE OPERON PROTEIN C"/>
    <property type="match status" value="1"/>
</dbReference>
<dbReference type="SMART" id="SM00028">
    <property type="entry name" value="TPR"/>
    <property type="match status" value="7"/>
</dbReference>
<protein>
    <submittedName>
        <fullName evidence="6">Uncharacterized protein</fullName>
    </submittedName>
</protein>
<evidence type="ECO:0000256" key="2">
    <source>
        <dbReference type="ARBA" id="ARBA00022803"/>
    </source>
</evidence>
<name>A0A1Z4JGQ6_LEPBY</name>
<evidence type="ECO:0000256" key="5">
    <source>
        <dbReference type="SAM" id="SignalP"/>
    </source>
</evidence>
<feature type="repeat" description="TPR" evidence="3">
    <location>
        <begin position="47"/>
        <end position="80"/>
    </location>
</feature>
<dbReference type="Pfam" id="PF14559">
    <property type="entry name" value="TPR_19"/>
    <property type="match status" value="1"/>
</dbReference>
<dbReference type="InterPro" id="IPR051685">
    <property type="entry name" value="Ycf3/AcsC/BcsC/TPR_MFPF"/>
</dbReference>
<dbReference type="InterPro" id="IPR013105">
    <property type="entry name" value="TPR_2"/>
</dbReference>
<dbReference type="InterPro" id="IPR011990">
    <property type="entry name" value="TPR-like_helical_dom_sf"/>
</dbReference>
<keyword evidence="7" id="KW-1185">Reference proteome</keyword>
<dbReference type="Pfam" id="PF07719">
    <property type="entry name" value="TPR_2"/>
    <property type="match status" value="1"/>
</dbReference>
<evidence type="ECO:0000256" key="3">
    <source>
        <dbReference type="PROSITE-ProRule" id="PRU00339"/>
    </source>
</evidence>
<evidence type="ECO:0000313" key="6">
    <source>
        <dbReference type="EMBL" id="BAY55936.1"/>
    </source>
</evidence>
<dbReference type="PROSITE" id="PS51257">
    <property type="entry name" value="PROKAR_LIPOPROTEIN"/>
    <property type="match status" value="1"/>
</dbReference>
<dbReference type="Proteomes" id="UP000217895">
    <property type="component" value="Chromosome"/>
</dbReference>
<dbReference type="Gene3D" id="1.25.40.10">
    <property type="entry name" value="Tetratricopeptide repeat domain"/>
    <property type="match status" value="4"/>
</dbReference>
<dbReference type="PANTHER" id="PTHR44943:SF8">
    <property type="entry name" value="TPR REPEAT-CONTAINING PROTEIN MJ0263"/>
    <property type="match status" value="1"/>
</dbReference>
<proteinExistence type="predicted"/>
<reference evidence="6 7" key="1">
    <citation type="submission" date="2017-06" db="EMBL/GenBank/DDBJ databases">
        <title>Genome sequencing of cyanobaciteial culture collection at National Institute for Environmental Studies (NIES).</title>
        <authorList>
            <person name="Hirose Y."/>
            <person name="Shimura Y."/>
            <person name="Fujisawa T."/>
            <person name="Nakamura Y."/>
            <person name="Kawachi M."/>
        </authorList>
    </citation>
    <scope>NUCLEOTIDE SEQUENCE [LARGE SCALE GENOMIC DNA]</scope>
    <source>
        <strain evidence="6 7">NIES-2135</strain>
    </source>
</reference>
<feature type="repeat" description="TPR" evidence="3">
    <location>
        <begin position="149"/>
        <end position="182"/>
    </location>
</feature>
<sequence>MQVSKQSALPLLLTLAAAALTTGCDDARDAVRASTPELSADLSLGDPAYYVNLGHELQSSRKYEEAIAVYRKAIVLDMENSEAYNGLGQALIEQRRIAEAIAAYRRSIEINPQNASAYAGLGNALADRRRNEEAIAAYRRSIEANPKQMMAYAGLGNVLAEQKKIPEAIAQYEQALKAPEQTEKAQAIAYVGLARALQTQNRTEEAINLYRKAAQVAPDYAWAHIFLGHALANQNQFDAAITAYREVLSQPSERKGNLGNTHAIALNGLGSALQRQGKLKEAIAEYEKAVDTDLNYEAAQNNLNRAKQRLAQEVSKTTSARS</sequence>
<dbReference type="Pfam" id="PF13432">
    <property type="entry name" value="TPR_16"/>
    <property type="match status" value="2"/>
</dbReference>
<accession>A0A1Z4JGQ6</accession>
<keyword evidence="4" id="KW-0175">Coiled coil</keyword>
<keyword evidence="1" id="KW-0677">Repeat</keyword>
<feature type="coiled-coil region" evidence="4">
    <location>
        <begin position="289"/>
        <end position="316"/>
    </location>
</feature>
<evidence type="ECO:0000256" key="4">
    <source>
        <dbReference type="SAM" id="Coils"/>
    </source>
</evidence>
<feature type="repeat" description="TPR" evidence="3">
    <location>
        <begin position="187"/>
        <end position="220"/>
    </location>
</feature>
<organism evidence="6 7">
    <name type="scientific">Leptolyngbya boryana NIES-2135</name>
    <dbReference type="NCBI Taxonomy" id="1973484"/>
    <lineage>
        <taxon>Bacteria</taxon>
        <taxon>Bacillati</taxon>
        <taxon>Cyanobacteriota</taxon>
        <taxon>Cyanophyceae</taxon>
        <taxon>Leptolyngbyales</taxon>
        <taxon>Leptolyngbyaceae</taxon>
        <taxon>Leptolyngbya group</taxon>
        <taxon>Leptolyngbya</taxon>
    </lineage>
</organism>
<evidence type="ECO:0000313" key="7">
    <source>
        <dbReference type="Proteomes" id="UP000217895"/>
    </source>
</evidence>
<dbReference type="PROSITE" id="PS50005">
    <property type="entry name" value="TPR"/>
    <property type="match status" value="6"/>
</dbReference>
<dbReference type="SUPFAM" id="SSF48439">
    <property type="entry name" value="Protein prenylyltransferase"/>
    <property type="match status" value="1"/>
</dbReference>
<feature type="chain" id="PRO_5011114113" evidence="5">
    <location>
        <begin position="20"/>
        <end position="322"/>
    </location>
</feature>
<gene>
    <name evidence="6" type="ORF">NIES2135_27630</name>
</gene>
<dbReference type="InterPro" id="IPR019734">
    <property type="entry name" value="TPR_rpt"/>
</dbReference>
<dbReference type="EMBL" id="AP018203">
    <property type="protein sequence ID" value="BAY55936.1"/>
    <property type="molecule type" value="Genomic_DNA"/>
</dbReference>
<keyword evidence="5" id="KW-0732">Signal</keyword>
<feature type="repeat" description="TPR" evidence="3">
    <location>
        <begin position="115"/>
        <end position="148"/>
    </location>
</feature>
<evidence type="ECO:0000256" key="1">
    <source>
        <dbReference type="ARBA" id="ARBA00022737"/>
    </source>
</evidence>
<keyword evidence="2 3" id="KW-0802">TPR repeat</keyword>
<feature type="repeat" description="TPR" evidence="3">
    <location>
        <begin position="81"/>
        <end position="114"/>
    </location>
</feature>
<dbReference type="PROSITE" id="PS50293">
    <property type="entry name" value="TPR_REGION"/>
    <property type="match status" value="1"/>
</dbReference>
<feature type="signal peptide" evidence="5">
    <location>
        <begin position="1"/>
        <end position="19"/>
    </location>
</feature>